<evidence type="ECO:0000313" key="2">
    <source>
        <dbReference type="Proteomes" id="UP000807469"/>
    </source>
</evidence>
<dbReference type="Proteomes" id="UP000807469">
    <property type="component" value="Unassembled WGS sequence"/>
</dbReference>
<gene>
    <name evidence="1" type="ORF">BDN70DRAFT_238897</name>
</gene>
<comment type="caution">
    <text evidence="1">The sequence shown here is derived from an EMBL/GenBank/DDBJ whole genome shotgun (WGS) entry which is preliminary data.</text>
</comment>
<accession>A0A9P5ZFQ1</accession>
<keyword evidence="2" id="KW-1185">Reference proteome</keyword>
<sequence>MSTSPVEYISNDMNTAFQSMGMHTYFTAQVAADPVADPLDITVDAKLWGDYGKAMEEQYPAVLPNLRWDLQPILIPTILDQVHGAIQTYFTRNPAYAALTNGASLWFTNILHYFNELTFRVLDDILNIAEHRRLAKGSGPAAIVDFDATFKCEVESTRSLAFEFRRAFYETQAPGTTFCAVCGRPCDPSLGSASMGDEEQVQG</sequence>
<protein>
    <submittedName>
        <fullName evidence="1">Uncharacterized protein</fullName>
    </submittedName>
</protein>
<proteinExistence type="predicted"/>
<organism evidence="1 2">
    <name type="scientific">Pholiota conissans</name>
    <dbReference type="NCBI Taxonomy" id="109636"/>
    <lineage>
        <taxon>Eukaryota</taxon>
        <taxon>Fungi</taxon>
        <taxon>Dikarya</taxon>
        <taxon>Basidiomycota</taxon>
        <taxon>Agaricomycotina</taxon>
        <taxon>Agaricomycetes</taxon>
        <taxon>Agaricomycetidae</taxon>
        <taxon>Agaricales</taxon>
        <taxon>Agaricineae</taxon>
        <taxon>Strophariaceae</taxon>
        <taxon>Pholiota</taxon>
    </lineage>
</organism>
<dbReference type="AlphaFoldDB" id="A0A9P5ZFQ1"/>
<evidence type="ECO:0000313" key="1">
    <source>
        <dbReference type="EMBL" id="KAF9486230.1"/>
    </source>
</evidence>
<dbReference type="EMBL" id="MU155131">
    <property type="protein sequence ID" value="KAF9486230.1"/>
    <property type="molecule type" value="Genomic_DNA"/>
</dbReference>
<name>A0A9P5ZFQ1_9AGAR</name>
<reference evidence="1" key="1">
    <citation type="submission" date="2020-11" db="EMBL/GenBank/DDBJ databases">
        <authorList>
            <consortium name="DOE Joint Genome Institute"/>
            <person name="Ahrendt S."/>
            <person name="Riley R."/>
            <person name="Andreopoulos W."/>
            <person name="Labutti K."/>
            <person name="Pangilinan J."/>
            <person name="Ruiz-Duenas F.J."/>
            <person name="Barrasa J.M."/>
            <person name="Sanchez-Garcia M."/>
            <person name="Camarero S."/>
            <person name="Miyauchi S."/>
            <person name="Serrano A."/>
            <person name="Linde D."/>
            <person name="Babiker R."/>
            <person name="Drula E."/>
            <person name="Ayuso-Fernandez I."/>
            <person name="Pacheco R."/>
            <person name="Padilla G."/>
            <person name="Ferreira P."/>
            <person name="Barriuso J."/>
            <person name="Kellner H."/>
            <person name="Castanera R."/>
            <person name="Alfaro M."/>
            <person name="Ramirez L."/>
            <person name="Pisabarro A.G."/>
            <person name="Kuo A."/>
            <person name="Tritt A."/>
            <person name="Lipzen A."/>
            <person name="He G."/>
            <person name="Yan M."/>
            <person name="Ng V."/>
            <person name="Cullen D."/>
            <person name="Martin F."/>
            <person name="Rosso M.-N."/>
            <person name="Henrissat B."/>
            <person name="Hibbett D."/>
            <person name="Martinez A.T."/>
            <person name="Grigoriev I.V."/>
        </authorList>
    </citation>
    <scope>NUCLEOTIDE SEQUENCE</scope>
    <source>
        <strain evidence="1">CIRM-BRFM 674</strain>
    </source>
</reference>